<keyword evidence="7" id="KW-1185">Reference proteome</keyword>
<evidence type="ECO:0000256" key="1">
    <source>
        <dbReference type="ARBA" id="ARBA00023015"/>
    </source>
</evidence>
<dbReference type="CDD" id="cd07377">
    <property type="entry name" value="WHTH_GntR"/>
    <property type="match status" value="1"/>
</dbReference>
<feature type="region of interest" description="Disordered" evidence="4">
    <location>
        <begin position="1"/>
        <end position="37"/>
    </location>
</feature>
<evidence type="ECO:0000256" key="3">
    <source>
        <dbReference type="ARBA" id="ARBA00023163"/>
    </source>
</evidence>
<accession>A0A5C1Y9B3</accession>
<keyword evidence="2" id="KW-0238">DNA-binding</keyword>
<dbReference type="AlphaFoldDB" id="A0A5C1Y9B3"/>
<dbReference type="Gene3D" id="1.10.10.10">
    <property type="entry name" value="Winged helix-like DNA-binding domain superfamily/Winged helix DNA-binding domain"/>
    <property type="match status" value="1"/>
</dbReference>
<keyword evidence="1" id="KW-0805">Transcription regulation</keyword>
<dbReference type="Proteomes" id="UP000322159">
    <property type="component" value="Chromosome"/>
</dbReference>
<reference evidence="6 7" key="1">
    <citation type="submission" date="2019-09" db="EMBL/GenBank/DDBJ databases">
        <title>Genome sequencing of strain KACC 19322.</title>
        <authorList>
            <person name="Heo J."/>
            <person name="Kim S.-J."/>
            <person name="Kim J.-S."/>
            <person name="Hong S.-B."/>
            <person name="Kwon S.-W."/>
        </authorList>
    </citation>
    <scope>NUCLEOTIDE SEQUENCE [LARGE SCALE GENOMIC DNA]</scope>
    <source>
        <strain evidence="6 7">KACC 19322</strain>
    </source>
</reference>
<dbReference type="Gene3D" id="1.20.120.530">
    <property type="entry name" value="GntR ligand-binding domain-like"/>
    <property type="match status" value="1"/>
</dbReference>
<dbReference type="PROSITE" id="PS50949">
    <property type="entry name" value="HTH_GNTR"/>
    <property type="match status" value="1"/>
</dbReference>
<dbReference type="SMART" id="SM00895">
    <property type="entry name" value="FCD"/>
    <property type="match status" value="1"/>
</dbReference>
<dbReference type="PANTHER" id="PTHR43537:SF5">
    <property type="entry name" value="UXU OPERON TRANSCRIPTIONAL REGULATOR"/>
    <property type="match status" value="1"/>
</dbReference>
<evidence type="ECO:0000256" key="4">
    <source>
        <dbReference type="SAM" id="MobiDB-lite"/>
    </source>
</evidence>
<proteinExistence type="predicted"/>
<dbReference type="Pfam" id="PF07729">
    <property type="entry name" value="FCD"/>
    <property type="match status" value="1"/>
</dbReference>
<gene>
    <name evidence="6" type="ORF">FLP23_05420</name>
</gene>
<evidence type="ECO:0000313" key="7">
    <source>
        <dbReference type="Proteomes" id="UP000322159"/>
    </source>
</evidence>
<dbReference type="Pfam" id="PF00392">
    <property type="entry name" value="GntR"/>
    <property type="match status" value="1"/>
</dbReference>
<evidence type="ECO:0000259" key="5">
    <source>
        <dbReference type="PROSITE" id="PS50949"/>
    </source>
</evidence>
<dbReference type="SUPFAM" id="SSF48008">
    <property type="entry name" value="GntR ligand-binding domain-like"/>
    <property type="match status" value="1"/>
</dbReference>
<dbReference type="InterPro" id="IPR036388">
    <property type="entry name" value="WH-like_DNA-bd_sf"/>
</dbReference>
<feature type="domain" description="HTH gntR-type" evidence="5">
    <location>
        <begin position="65"/>
        <end position="132"/>
    </location>
</feature>
<evidence type="ECO:0000313" key="6">
    <source>
        <dbReference type="EMBL" id="QEO09497.1"/>
    </source>
</evidence>
<dbReference type="InterPro" id="IPR036390">
    <property type="entry name" value="WH_DNA-bd_sf"/>
</dbReference>
<dbReference type="PANTHER" id="PTHR43537">
    <property type="entry name" value="TRANSCRIPTIONAL REGULATOR, GNTR FAMILY"/>
    <property type="match status" value="1"/>
</dbReference>
<evidence type="ECO:0000256" key="2">
    <source>
        <dbReference type="ARBA" id="ARBA00023125"/>
    </source>
</evidence>
<dbReference type="EMBL" id="CP043504">
    <property type="protein sequence ID" value="QEO09497.1"/>
    <property type="molecule type" value="Genomic_DNA"/>
</dbReference>
<dbReference type="KEGG" id="lyk:FLP23_05420"/>
<keyword evidence="3" id="KW-0804">Transcription</keyword>
<dbReference type="GO" id="GO:0003700">
    <property type="term" value="F:DNA-binding transcription factor activity"/>
    <property type="evidence" value="ECO:0007669"/>
    <property type="project" value="InterPro"/>
</dbReference>
<dbReference type="InterPro" id="IPR011711">
    <property type="entry name" value="GntR_C"/>
</dbReference>
<name>A0A5C1Y9B3_9MICO</name>
<dbReference type="InterPro" id="IPR000524">
    <property type="entry name" value="Tscrpt_reg_HTH_GntR"/>
</dbReference>
<protein>
    <submittedName>
        <fullName evidence="6">GntR family transcriptional regulator</fullName>
    </submittedName>
</protein>
<dbReference type="OrthoDB" id="9816161at2"/>
<sequence>MPGSMPVPSSTPDVRQREQRGPPAGPDGARGSMGRSARANCQEFVVNNRRTMGISDFAPPLASSPALSKNVVDILREMITNGTFGAGEHLKEAEIALSLGVSRGPVREALAELANEGHIELRRHRGAFVAELTRRDVHEVYSLRLALERLAMERAATHMTPEMLARFDSTLELMKHVPGDYTPEQAVELSLAFHDLVYEAADHQRLWRAWMSIRSHVALFLRSRNAHHHDFLDVGYPEHKVLRDVLAAGNADQAVRLVEEHIQRPYAFLLEDLPEDGSEV</sequence>
<dbReference type="SMART" id="SM00345">
    <property type="entry name" value="HTH_GNTR"/>
    <property type="match status" value="1"/>
</dbReference>
<dbReference type="GO" id="GO:0003677">
    <property type="term" value="F:DNA binding"/>
    <property type="evidence" value="ECO:0007669"/>
    <property type="project" value="UniProtKB-KW"/>
</dbReference>
<organism evidence="6 7">
    <name type="scientific">Protaetiibacter larvae</name>
    <dbReference type="NCBI Taxonomy" id="2592654"/>
    <lineage>
        <taxon>Bacteria</taxon>
        <taxon>Bacillati</taxon>
        <taxon>Actinomycetota</taxon>
        <taxon>Actinomycetes</taxon>
        <taxon>Micrococcales</taxon>
        <taxon>Microbacteriaceae</taxon>
        <taxon>Protaetiibacter</taxon>
    </lineage>
</organism>
<dbReference type="SUPFAM" id="SSF46785">
    <property type="entry name" value="Winged helix' DNA-binding domain"/>
    <property type="match status" value="1"/>
</dbReference>
<dbReference type="InterPro" id="IPR008920">
    <property type="entry name" value="TF_FadR/GntR_C"/>
</dbReference>